<keyword evidence="2" id="KW-1185">Reference proteome</keyword>
<reference evidence="1" key="1">
    <citation type="journal article" date="2014" name="Int. J. Syst. Evol. Microbiol.">
        <title>Complete genome sequence of Corynebacterium casei LMG S-19264T (=DSM 44701T), isolated from a smear-ripened cheese.</title>
        <authorList>
            <consortium name="US DOE Joint Genome Institute (JGI-PGF)"/>
            <person name="Walter F."/>
            <person name="Albersmeier A."/>
            <person name="Kalinowski J."/>
            <person name="Ruckert C."/>
        </authorList>
    </citation>
    <scope>NUCLEOTIDE SEQUENCE</scope>
    <source>
        <strain evidence="1">CGMCC 1.15493</strain>
    </source>
</reference>
<dbReference type="EMBL" id="BMJJ01000022">
    <property type="protein sequence ID" value="GGD43166.1"/>
    <property type="molecule type" value="Genomic_DNA"/>
</dbReference>
<reference evidence="1" key="2">
    <citation type="submission" date="2020-09" db="EMBL/GenBank/DDBJ databases">
        <authorList>
            <person name="Sun Q."/>
            <person name="Zhou Y."/>
        </authorList>
    </citation>
    <scope>NUCLEOTIDE SEQUENCE</scope>
    <source>
        <strain evidence="1">CGMCC 1.15493</strain>
    </source>
</reference>
<accession>A0A916YFT2</accession>
<organism evidence="1 2">
    <name type="scientific">Aureimonas glaciei</name>
    <dbReference type="NCBI Taxonomy" id="1776957"/>
    <lineage>
        <taxon>Bacteria</taxon>
        <taxon>Pseudomonadati</taxon>
        <taxon>Pseudomonadota</taxon>
        <taxon>Alphaproteobacteria</taxon>
        <taxon>Hyphomicrobiales</taxon>
        <taxon>Aurantimonadaceae</taxon>
        <taxon>Aureimonas</taxon>
    </lineage>
</organism>
<evidence type="ECO:0000313" key="2">
    <source>
        <dbReference type="Proteomes" id="UP000613160"/>
    </source>
</evidence>
<comment type="caution">
    <text evidence="1">The sequence shown here is derived from an EMBL/GenBank/DDBJ whole genome shotgun (WGS) entry which is preliminary data.</text>
</comment>
<proteinExistence type="predicted"/>
<gene>
    <name evidence="1" type="ORF">GCM10011335_52310</name>
</gene>
<evidence type="ECO:0000313" key="1">
    <source>
        <dbReference type="EMBL" id="GGD43166.1"/>
    </source>
</evidence>
<dbReference type="Proteomes" id="UP000613160">
    <property type="component" value="Unassembled WGS sequence"/>
</dbReference>
<name>A0A916YFT2_9HYPH</name>
<sequence>MSDVASAQDLMRGFVVSRPGSNLKQKLGSAAAALKWTQSRAKAVLYGEARRIDAHEMERLEAIADQKLAREQEKEGRGHDAKHELERAFAMVAAHLAAEAAQGDRDAAHALRKIVGAMAVA</sequence>
<protein>
    <submittedName>
        <fullName evidence="1">Uncharacterized protein</fullName>
    </submittedName>
</protein>
<dbReference type="AlphaFoldDB" id="A0A916YFT2"/>